<proteinExistence type="predicted"/>
<reference evidence="1" key="1">
    <citation type="submission" date="2018-05" db="EMBL/GenBank/DDBJ databases">
        <authorList>
            <person name="Lanie J.A."/>
            <person name="Ng W.-L."/>
            <person name="Kazmierczak K.M."/>
            <person name="Andrzejewski T.M."/>
            <person name="Davidsen T.M."/>
            <person name="Wayne K.J."/>
            <person name="Tettelin H."/>
            <person name="Glass J.I."/>
            <person name="Rusch D."/>
            <person name="Podicherti R."/>
            <person name="Tsui H.-C.T."/>
            <person name="Winkler M.E."/>
        </authorList>
    </citation>
    <scope>NUCLEOTIDE SEQUENCE</scope>
</reference>
<protein>
    <recommendedName>
        <fullName evidence="2">DUF4296 domain-containing protein</fullName>
    </recommendedName>
</protein>
<organism evidence="1">
    <name type="scientific">marine metagenome</name>
    <dbReference type="NCBI Taxonomy" id="408172"/>
    <lineage>
        <taxon>unclassified sequences</taxon>
        <taxon>metagenomes</taxon>
        <taxon>ecological metagenomes</taxon>
    </lineage>
</organism>
<accession>A0A382H0Y5</accession>
<dbReference type="EMBL" id="UINC01058162">
    <property type="protein sequence ID" value="SVB80111.1"/>
    <property type="molecule type" value="Genomic_DNA"/>
</dbReference>
<name>A0A382H0Y5_9ZZZZ</name>
<gene>
    <name evidence="1" type="ORF">METZ01_LOCUS232965</name>
</gene>
<evidence type="ECO:0008006" key="2">
    <source>
        <dbReference type="Google" id="ProtNLM"/>
    </source>
</evidence>
<evidence type="ECO:0000313" key="1">
    <source>
        <dbReference type="EMBL" id="SVB80111.1"/>
    </source>
</evidence>
<dbReference type="PROSITE" id="PS51257">
    <property type="entry name" value="PROKAR_LIPOPROTEIN"/>
    <property type="match status" value="1"/>
</dbReference>
<dbReference type="AlphaFoldDB" id="A0A382H0Y5"/>
<sequence length="128" mass="15147">MMMLKKLLRKNNYSPVLIIIFLIILQSCASKPDVKLQEPDHSINIIETLRQDYESKILTNDVYYLYMTYTIFSRDLLPKEYKGMVGPRDGTPIIMEVQRAYYSLQPETQKIIQQWIKPLPQKPARRKP</sequence>